<dbReference type="Pfam" id="PF14907">
    <property type="entry name" value="NTP_transf_5"/>
    <property type="match status" value="1"/>
</dbReference>
<keyword evidence="2" id="KW-1185">Reference proteome</keyword>
<dbReference type="Gene3D" id="3.30.460.40">
    <property type="match status" value="1"/>
</dbReference>
<comment type="caution">
    <text evidence="1">The sequence shown here is derived from an EMBL/GenBank/DDBJ whole genome shotgun (WGS) entry which is preliminary data.</text>
</comment>
<dbReference type="Proteomes" id="UP001224122">
    <property type="component" value="Unassembled WGS sequence"/>
</dbReference>
<gene>
    <name evidence="1" type="ORF">J2S10_001954</name>
</gene>
<dbReference type="RefSeq" id="WP_307407053.1">
    <property type="nucleotide sequence ID" value="NZ_JAUSTW010000003.1"/>
</dbReference>
<evidence type="ECO:0000313" key="2">
    <source>
        <dbReference type="Proteomes" id="UP001224122"/>
    </source>
</evidence>
<organism evidence="1 2">
    <name type="scientific">Neobacillus ginsengisoli</name>
    <dbReference type="NCBI Taxonomy" id="904295"/>
    <lineage>
        <taxon>Bacteria</taxon>
        <taxon>Bacillati</taxon>
        <taxon>Bacillota</taxon>
        <taxon>Bacilli</taxon>
        <taxon>Bacillales</taxon>
        <taxon>Bacillaceae</taxon>
        <taxon>Neobacillus</taxon>
    </lineage>
</organism>
<name>A0ABT9XTW4_9BACI</name>
<accession>A0ABT9XTW4</accession>
<reference evidence="1 2" key="1">
    <citation type="submission" date="2023-07" db="EMBL/GenBank/DDBJ databases">
        <title>Genomic Encyclopedia of Type Strains, Phase IV (KMG-IV): sequencing the most valuable type-strain genomes for metagenomic binning, comparative biology and taxonomic classification.</title>
        <authorList>
            <person name="Goeker M."/>
        </authorList>
    </citation>
    <scope>NUCLEOTIDE SEQUENCE [LARGE SCALE GENOMIC DNA]</scope>
    <source>
        <strain evidence="1 2">DSM 27594</strain>
    </source>
</reference>
<protein>
    <recommendedName>
        <fullName evidence="3">Renal dipeptidase</fullName>
    </recommendedName>
</protein>
<evidence type="ECO:0000313" key="1">
    <source>
        <dbReference type="EMBL" id="MDQ0198796.1"/>
    </source>
</evidence>
<dbReference type="InterPro" id="IPR043519">
    <property type="entry name" value="NT_sf"/>
</dbReference>
<dbReference type="EMBL" id="JAUSTW010000003">
    <property type="protein sequence ID" value="MDQ0198796.1"/>
    <property type="molecule type" value="Genomic_DNA"/>
</dbReference>
<dbReference type="InterPro" id="IPR039498">
    <property type="entry name" value="NTP_transf_5"/>
</dbReference>
<evidence type="ECO:0008006" key="3">
    <source>
        <dbReference type="Google" id="ProtNLM"/>
    </source>
</evidence>
<dbReference type="SUPFAM" id="SSF81301">
    <property type="entry name" value="Nucleotidyltransferase"/>
    <property type="match status" value="1"/>
</dbReference>
<proteinExistence type="predicted"/>
<sequence length="395" mass="46684">METNFSLNITQIPKELKLIIEILTIKNDETSHPHLNEWFKDTDWDLFIELAIHHRVFPLLSRKFKTINSTLIPPHVIQTINQTNLMNTLNMLHFSGEMEQVCKLFAGNKINLLNLKGPVLGVDLYGDVSLRSSGDLDFLISINDLDKADQLLKSHGYEKDDYIQTVLNDWKWRHHHVTYFHPKKEIKLEIHWRLNPGPGKEPSFNELWERKRVSSLTSYPVYYLGREDLFLFLVSHGARHGWSRLRWLLDINQIVGQRIDWVTLSRLLKKYQYLHVGGQALVLASQLLSTPMTQEMKKLFKGNHTKRLAQEAIYYLERMVNLHNDPVPDDVASYHKRHLYSLMSKKQKLFFILSFLYPYPEDAKTLPLPERLHFLYFLLRPFLWAWRKTKHHALS</sequence>